<dbReference type="EMBL" id="BARV01025634">
    <property type="protein sequence ID" value="GAI45791.1"/>
    <property type="molecule type" value="Genomic_DNA"/>
</dbReference>
<dbReference type="AlphaFoldDB" id="X1PTD1"/>
<protein>
    <submittedName>
        <fullName evidence="1">Uncharacterized protein</fullName>
    </submittedName>
</protein>
<reference evidence="1" key="1">
    <citation type="journal article" date="2014" name="Front. Microbiol.">
        <title>High frequency of phylogenetically diverse reductive dehalogenase-homologous genes in deep subseafloor sedimentary metagenomes.</title>
        <authorList>
            <person name="Kawai M."/>
            <person name="Futagami T."/>
            <person name="Toyoda A."/>
            <person name="Takaki Y."/>
            <person name="Nishi S."/>
            <person name="Hori S."/>
            <person name="Arai W."/>
            <person name="Tsubouchi T."/>
            <person name="Morono Y."/>
            <person name="Uchiyama I."/>
            <person name="Ito T."/>
            <person name="Fujiyama A."/>
            <person name="Inagaki F."/>
            <person name="Takami H."/>
        </authorList>
    </citation>
    <scope>NUCLEOTIDE SEQUENCE</scope>
    <source>
        <strain evidence="1">Expedition CK06-06</strain>
    </source>
</reference>
<feature type="non-terminal residue" evidence="1">
    <location>
        <position position="1"/>
    </location>
</feature>
<accession>X1PTD1</accession>
<name>X1PTD1_9ZZZZ</name>
<organism evidence="1">
    <name type="scientific">marine sediment metagenome</name>
    <dbReference type="NCBI Taxonomy" id="412755"/>
    <lineage>
        <taxon>unclassified sequences</taxon>
        <taxon>metagenomes</taxon>
        <taxon>ecological metagenomes</taxon>
    </lineage>
</organism>
<comment type="caution">
    <text evidence="1">The sequence shown here is derived from an EMBL/GenBank/DDBJ whole genome shotgun (WGS) entry which is preliminary data.</text>
</comment>
<sequence>RTNNAIQQRMAIDILNSPKISALKSAAKFGLGIDIDSYIEEDGAVETLENIQAIANLVGFDIMSILQSGMDGMNLSVGHEANSGVNYYLRS</sequence>
<evidence type="ECO:0000313" key="1">
    <source>
        <dbReference type="EMBL" id="GAI45791.1"/>
    </source>
</evidence>
<gene>
    <name evidence="1" type="ORF">S06H3_41571</name>
</gene>
<proteinExistence type="predicted"/>